<dbReference type="InterPro" id="IPR013106">
    <property type="entry name" value="Ig_V-set"/>
</dbReference>
<feature type="transmembrane region" description="Helical" evidence="1">
    <location>
        <begin position="116"/>
        <end position="138"/>
    </location>
</feature>
<dbReference type="Gene3D" id="2.60.40.10">
    <property type="entry name" value="Immunoglobulins"/>
    <property type="match status" value="1"/>
</dbReference>
<evidence type="ECO:0000313" key="4">
    <source>
        <dbReference type="Proteomes" id="UP000319801"/>
    </source>
</evidence>
<gene>
    <name evidence="3" type="ORF">Baya_5878</name>
</gene>
<feature type="domain" description="Immunoglobulin V-set" evidence="2">
    <location>
        <begin position="12"/>
        <end position="109"/>
    </location>
</feature>
<protein>
    <recommendedName>
        <fullName evidence="2">Immunoglobulin V-set domain-containing protein</fullName>
    </recommendedName>
</protein>
<keyword evidence="1" id="KW-1133">Transmembrane helix</keyword>
<dbReference type="Proteomes" id="UP000319801">
    <property type="component" value="Unassembled WGS sequence"/>
</dbReference>
<accession>A0A556TXU8</accession>
<dbReference type="EMBL" id="VCAZ01000027">
    <property type="protein sequence ID" value="TSL16070.1"/>
    <property type="molecule type" value="Genomic_DNA"/>
</dbReference>
<dbReference type="InterPro" id="IPR013783">
    <property type="entry name" value="Ig-like_fold"/>
</dbReference>
<reference evidence="3 4" key="1">
    <citation type="journal article" date="2019" name="Genome Biol. Evol.">
        <title>Whole-Genome Sequencing of the Giant Devil Catfish, Bagarius yarrelli.</title>
        <authorList>
            <person name="Jiang W."/>
            <person name="Lv Y."/>
            <person name="Cheng L."/>
            <person name="Yang K."/>
            <person name="Chao B."/>
            <person name="Wang X."/>
            <person name="Li Y."/>
            <person name="Pan X."/>
            <person name="You X."/>
            <person name="Zhang Y."/>
            <person name="Yang J."/>
            <person name="Li J."/>
            <person name="Zhang X."/>
            <person name="Liu S."/>
            <person name="Sun C."/>
            <person name="Yang J."/>
            <person name="Shi Q."/>
        </authorList>
    </citation>
    <scope>NUCLEOTIDE SEQUENCE [LARGE SCALE GENOMIC DNA]</scope>
    <source>
        <strain evidence="3">JWS20170419001</strain>
        <tissue evidence="3">Muscle</tissue>
    </source>
</reference>
<proteinExistence type="predicted"/>
<name>A0A556TXU8_BAGYA</name>
<dbReference type="SUPFAM" id="SSF48726">
    <property type="entry name" value="Immunoglobulin"/>
    <property type="match status" value="1"/>
</dbReference>
<dbReference type="OrthoDB" id="7225082at2759"/>
<evidence type="ECO:0000313" key="3">
    <source>
        <dbReference type="EMBL" id="TSL16070.1"/>
    </source>
</evidence>
<evidence type="ECO:0000259" key="2">
    <source>
        <dbReference type="Pfam" id="PF07686"/>
    </source>
</evidence>
<dbReference type="Pfam" id="PF07686">
    <property type="entry name" value="V-set"/>
    <property type="match status" value="1"/>
</dbReference>
<keyword evidence="4" id="KW-1185">Reference proteome</keyword>
<dbReference type="AlphaFoldDB" id="A0A556TXU8"/>
<comment type="caution">
    <text evidence="3">The sequence shown here is derived from an EMBL/GenBank/DDBJ whole genome shotgun (WGS) entry which is preliminary data.</text>
</comment>
<keyword evidence="1" id="KW-0472">Membrane</keyword>
<dbReference type="InterPro" id="IPR036179">
    <property type="entry name" value="Ig-like_dom_sf"/>
</dbReference>
<sequence>MRYSRAGDSIENLSVSVGESVLLPCNCSEDTEKLVWQIGEDIVVNHCCEYKDPLHEYYVNRTQVFLRNTKKNCSLHLRDVSLNDSRKFTCWKFDAKGDLQEIHEVGLNVTEPHIRFAVGVPVSLLLLILTGLVVVLLIRKHQHPGPRMMQAGVKSFPESSKVDDMLNVKALKIQHFSGIFYHSIATTVLELEAVLKPVLKPVICNRLYHHTEA</sequence>
<organism evidence="3 4">
    <name type="scientific">Bagarius yarrelli</name>
    <name type="common">Goonch</name>
    <name type="synonym">Bagrus yarrelli</name>
    <dbReference type="NCBI Taxonomy" id="175774"/>
    <lineage>
        <taxon>Eukaryota</taxon>
        <taxon>Metazoa</taxon>
        <taxon>Chordata</taxon>
        <taxon>Craniata</taxon>
        <taxon>Vertebrata</taxon>
        <taxon>Euteleostomi</taxon>
        <taxon>Actinopterygii</taxon>
        <taxon>Neopterygii</taxon>
        <taxon>Teleostei</taxon>
        <taxon>Ostariophysi</taxon>
        <taxon>Siluriformes</taxon>
        <taxon>Sisoridae</taxon>
        <taxon>Sisorinae</taxon>
        <taxon>Bagarius</taxon>
    </lineage>
</organism>
<evidence type="ECO:0000256" key="1">
    <source>
        <dbReference type="SAM" id="Phobius"/>
    </source>
</evidence>
<keyword evidence="1" id="KW-0812">Transmembrane</keyword>